<dbReference type="PANTHER" id="PTHR11165">
    <property type="entry name" value="SKP1"/>
    <property type="match status" value="1"/>
</dbReference>
<dbReference type="Pfam" id="PF03931">
    <property type="entry name" value="Skp1_POZ"/>
    <property type="match status" value="1"/>
</dbReference>
<name>A0AAD2E3U5_9LAMI</name>
<dbReference type="InterPro" id="IPR001232">
    <property type="entry name" value="SKP1-like"/>
</dbReference>
<dbReference type="PIRSF" id="PIRSF028729">
    <property type="entry name" value="E3_ubiquit_lig_SCF_Skp"/>
    <property type="match status" value="1"/>
</dbReference>
<keyword evidence="3 4" id="KW-0833">Ubl conjugation pathway</keyword>
<dbReference type="Proteomes" id="UP000834106">
    <property type="component" value="Chromosome 13"/>
</dbReference>
<dbReference type="SMART" id="SM00512">
    <property type="entry name" value="Skp1"/>
    <property type="match status" value="1"/>
</dbReference>
<evidence type="ECO:0000313" key="8">
    <source>
        <dbReference type="Proteomes" id="UP000834106"/>
    </source>
</evidence>
<sequence length="149" mass="17384">MVKLRSSDNEEFEIEDSRAEQCVTLKNIIEDDCASSVIPVQVESQILSKVITYLNIHGDSSLDEKDKNQFDEKFVDEDFPLLFEYMLAANYLDIKSLLDVCSTKVANKIENKSVEFTRRLFGIENDFTQEEEEKYRQKYAWAFEGIEED</sequence>
<evidence type="ECO:0000313" key="7">
    <source>
        <dbReference type="EMBL" id="CAI9773950.1"/>
    </source>
</evidence>
<evidence type="ECO:0000256" key="1">
    <source>
        <dbReference type="ARBA" id="ARBA00004906"/>
    </source>
</evidence>
<dbReference type="SUPFAM" id="SSF54695">
    <property type="entry name" value="POZ domain"/>
    <property type="match status" value="1"/>
</dbReference>
<evidence type="ECO:0000256" key="3">
    <source>
        <dbReference type="ARBA" id="ARBA00022786"/>
    </source>
</evidence>
<dbReference type="SUPFAM" id="SSF81382">
    <property type="entry name" value="Skp1 dimerisation domain-like"/>
    <property type="match status" value="1"/>
</dbReference>
<dbReference type="InterPro" id="IPR016897">
    <property type="entry name" value="SKP1"/>
</dbReference>
<keyword evidence="8" id="KW-1185">Reference proteome</keyword>
<organism evidence="7 8">
    <name type="scientific">Fraxinus pennsylvanica</name>
    <dbReference type="NCBI Taxonomy" id="56036"/>
    <lineage>
        <taxon>Eukaryota</taxon>
        <taxon>Viridiplantae</taxon>
        <taxon>Streptophyta</taxon>
        <taxon>Embryophyta</taxon>
        <taxon>Tracheophyta</taxon>
        <taxon>Spermatophyta</taxon>
        <taxon>Magnoliopsida</taxon>
        <taxon>eudicotyledons</taxon>
        <taxon>Gunneridae</taxon>
        <taxon>Pentapetalae</taxon>
        <taxon>asterids</taxon>
        <taxon>lamiids</taxon>
        <taxon>Lamiales</taxon>
        <taxon>Oleaceae</taxon>
        <taxon>Oleeae</taxon>
        <taxon>Fraxinus</taxon>
    </lineage>
</organism>
<proteinExistence type="inferred from homology"/>
<dbReference type="EMBL" id="OU503048">
    <property type="protein sequence ID" value="CAI9773950.1"/>
    <property type="molecule type" value="Genomic_DNA"/>
</dbReference>
<protein>
    <recommendedName>
        <fullName evidence="4">SKP1-like protein</fullName>
    </recommendedName>
</protein>
<comment type="subunit">
    <text evidence="4">Part of a SCF (SKP1-cullin-F-box) protein ligase complex.</text>
</comment>
<dbReference type="InterPro" id="IPR036296">
    <property type="entry name" value="SKP1-like_dim_sf"/>
</dbReference>
<dbReference type="GO" id="GO:0016567">
    <property type="term" value="P:protein ubiquitination"/>
    <property type="evidence" value="ECO:0007669"/>
    <property type="project" value="UniProtKB-UniRule"/>
</dbReference>
<dbReference type="InterPro" id="IPR011333">
    <property type="entry name" value="SKP1/BTB/POZ_sf"/>
</dbReference>
<evidence type="ECO:0000259" key="6">
    <source>
        <dbReference type="Pfam" id="PF03931"/>
    </source>
</evidence>
<dbReference type="GO" id="GO:0009867">
    <property type="term" value="P:jasmonic acid mediated signaling pathway"/>
    <property type="evidence" value="ECO:0007669"/>
    <property type="project" value="UniProtKB-ARBA"/>
</dbReference>
<gene>
    <name evidence="7" type="ORF">FPE_LOCUS21380</name>
</gene>
<dbReference type="InterPro" id="IPR016073">
    <property type="entry name" value="Skp1_comp_POZ"/>
</dbReference>
<dbReference type="InterPro" id="IPR016072">
    <property type="entry name" value="Skp1_comp_dimer"/>
</dbReference>
<evidence type="ECO:0000259" key="5">
    <source>
        <dbReference type="Pfam" id="PF01466"/>
    </source>
</evidence>
<reference evidence="7" key="1">
    <citation type="submission" date="2023-05" db="EMBL/GenBank/DDBJ databases">
        <authorList>
            <person name="Huff M."/>
        </authorList>
    </citation>
    <scope>NUCLEOTIDE SEQUENCE</scope>
</reference>
<comment type="function">
    <text evidence="4">Involved in ubiquitination and subsequent proteasomal degradation of target proteins. Together with CUL1, RBX1 and a F-box protein, it forms a SCF E3 ubiquitin ligase complex. The functional specificity of this complex depends on the type of F-box protein. In the SCF complex, it serves as an adapter that links the F-box protein to CUL1.</text>
</comment>
<comment type="pathway">
    <text evidence="1 4">Protein modification; protein ubiquitination.</text>
</comment>
<evidence type="ECO:0000256" key="2">
    <source>
        <dbReference type="ARBA" id="ARBA00009993"/>
    </source>
</evidence>
<dbReference type="Gene3D" id="3.30.710.10">
    <property type="entry name" value="Potassium Channel Kv1.1, Chain A"/>
    <property type="match status" value="1"/>
</dbReference>
<feature type="domain" description="SKP1 component dimerisation" evidence="5">
    <location>
        <begin position="95"/>
        <end position="142"/>
    </location>
</feature>
<feature type="domain" description="SKP1 component POZ" evidence="6">
    <location>
        <begin position="1"/>
        <end position="57"/>
    </location>
</feature>
<accession>A0AAD2E3U5</accession>
<comment type="similarity">
    <text evidence="2 4">Belongs to the SKP1 family.</text>
</comment>
<dbReference type="AlphaFoldDB" id="A0AAD2E3U5"/>
<dbReference type="GO" id="GO:0006511">
    <property type="term" value="P:ubiquitin-dependent protein catabolic process"/>
    <property type="evidence" value="ECO:0007669"/>
    <property type="project" value="InterPro"/>
</dbReference>
<evidence type="ECO:0000256" key="4">
    <source>
        <dbReference type="PIRNR" id="PIRNR028729"/>
    </source>
</evidence>
<dbReference type="Pfam" id="PF01466">
    <property type="entry name" value="Skp1"/>
    <property type="match status" value="1"/>
</dbReference>